<dbReference type="SUPFAM" id="SSF55424">
    <property type="entry name" value="FAD/NAD-linked reductases, dimerisation (C-terminal) domain"/>
    <property type="match status" value="1"/>
</dbReference>
<dbReference type="PANTHER" id="PTHR43557:SF2">
    <property type="entry name" value="RIESKE DOMAIN-CONTAINING PROTEIN-RELATED"/>
    <property type="match status" value="1"/>
</dbReference>
<evidence type="ECO:0000313" key="8">
    <source>
        <dbReference type="Proteomes" id="UP000240880"/>
    </source>
</evidence>
<dbReference type="AlphaFoldDB" id="A0A2R6ACF6"/>
<organism evidence="7 8">
    <name type="scientific">Candidatus Marsarchaeota G1 archaeon OSP_D</name>
    <dbReference type="NCBI Taxonomy" id="1978155"/>
    <lineage>
        <taxon>Archaea</taxon>
        <taxon>Candidatus Marsarchaeota</taxon>
        <taxon>Candidatus Marsarchaeota group 1</taxon>
    </lineage>
</organism>
<comment type="caution">
    <text evidence="7">The sequence shown here is derived from an EMBL/GenBank/DDBJ whole genome shotgun (WGS) entry which is preliminary data.</text>
</comment>
<keyword evidence="3" id="KW-0274">FAD</keyword>
<name>A0A2R6ACF6_9ARCH</name>
<comment type="cofactor">
    <cofactor evidence="1">
        <name>FAD</name>
        <dbReference type="ChEBI" id="CHEBI:57692"/>
    </cofactor>
</comment>
<protein>
    <recommendedName>
        <fullName evidence="9">FAD/NAD(P)-binding domain-containing protein</fullName>
    </recommendedName>
</protein>
<dbReference type="Gene3D" id="3.30.390.30">
    <property type="match status" value="1"/>
</dbReference>
<keyword evidence="4" id="KW-0560">Oxidoreductase</keyword>
<evidence type="ECO:0000256" key="4">
    <source>
        <dbReference type="ARBA" id="ARBA00023002"/>
    </source>
</evidence>
<dbReference type="InterPro" id="IPR036188">
    <property type="entry name" value="FAD/NAD-bd_sf"/>
</dbReference>
<dbReference type="Gene3D" id="3.50.50.60">
    <property type="entry name" value="FAD/NAD(P)-binding domain"/>
    <property type="match status" value="2"/>
</dbReference>
<dbReference type="PRINTS" id="PR00368">
    <property type="entry name" value="FADPNR"/>
</dbReference>
<reference evidence="7 8" key="1">
    <citation type="submission" date="2017-04" db="EMBL/GenBank/DDBJ databases">
        <title>Novel microbial lineages endemic to geothermal iron-oxide mats fill important gaps in the evolutionary history of Archaea.</title>
        <authorList>
            <person name="Jay Z.J."/>
            <person name="Beam J.P."/>
            <person name="Dlakic M."/>
            <person name="Rusch D.B."/>
            <person name="Kozubal M.A."/>
            <person name="Inskeep W.P."/>
        </authorList>
    </citation>
    <scope>NUCLEOTIDE SEQUENCE [LARGE SCALE GENOMIC DNA]</scope>
    <source>
        <strain evidence="7">OSP_D</strain>
    </source>
</reference>
<dbReference type="InterPro" id="IPR016156">
    <property type="entry name" value="FAD/NAD-linked_Rdtase_dimer_sf"/>
</dbReference>
<dbReference type="Pfam" id="PF14759">
    <property type="entry name" value="Reductase_C"/>
    <property type="match status" value="1"/>
</dbReference>
<dbReference type="EMBL" id="NEXC01000010">
    <property type="protein sequence ID" value="PSN83983.1"/>
    <property type="molecule type" value="Genomic_DNA"/>
</dbReference>
<dbReference type="InterPro" id="IPR023753">
    <property type="entry name" value="FAD/NAD-binding_dom"/>
</dbReference>
<feature type="domain" description="Reductase C-terminal" evidence="6">
    <location>
        <begin position="327"/>
        <end position="413"/>
    </location>
</feature>
<dbReference type="Proteomes" id="UP000240880">
    <property type="component" value="Unassembled WGS sequence"/>
</dbReference>
<dbReference type="InterPro" id="IPR028202">
    <property type="entry name" value="Reductase_C"/>
</dbReference>
<dbReference type="GO" id="GO:0016651">
    <property type="term" value="F:oxidoreductase activity, acting on NAD(P)H"/>
    <property type="evidence" value="ECO:0007669"/>
    <property type="project" value="TreeGrafter"/>
</dbReference>
<dbReference type="PRINTS" id="PR00411">
    <property type="entry name" value="PNDRDTASEI"/>
</dbReference>
<keyword evidence="2" id="KW-0285">Flavoprotein</keyword>
<evidence type="ECO:0000256" key="1">
    <source>
        <dbReference type="ARBA" id="ARBA00001974"/>
    </source>
</evidence>
<dbReference type="GO" id="GO:0005737">
    <property type="term" value="C:cytoplasm"/>
    <property type="evidence" value="ECO:0007669"/>
    <property type="project" value="TreeGrafter"/>
</dbReference>
<dbReference type="PANTHER" id="PTHR43557">
    <property type="entry name" value="APOPTOSIS-INDUCING FACTOR 1"/>
    <property type="match status" value="1"/>
</dbReference>
<dbReference type="InterPro" id="IPR050446">
    <property type="entry name" value="FAD-oxidoreductase/Apoptosis"/>
</dbReference>
<sequence length="414" mass="46457">MSDVSDQKFEYIIIGGGLAGGNAALEIRNRNKEKSVLLITSEREYPYDRVPLSKEYLRGTLSKDKLFLKSAKFYEENSIKVILGKSATRINPRERSVTLQDGSVYRFEKLLIATGGSVKRLNIEGSELSGVHYLRTIEDCDKIKEQASRSKRVVVIGGGFIGCEVASSLSSIGLETWIVEIAPYLLPMAIDQETGVWLKNYYERKGVYVLTSTGVKRFLGEEGRVKAVETTTGDVLKTDFVVVGVGIYPNTQLAQDAGLKVDRGIVVNEYLETTEEGIYAAGDVARFYSPIFSRHLRVEHYDVAVKQGRIAAANMTGERRAFDVLPYFYSYQFELKIHAYGDLTSKTSIVRRGALDEKSGFFQFFFNGDVLDGVLSVNKKWDEIKLARELVLRRAKFENPSELSNESKSLSEYL</sequence>
<evidence type="ECO:0000256" key="2">
    <source>
        <dbReference type="ARBA" id="ARBA00022630"/>
    </source>
</evidence>
<evidence type="ECO:0000259" key="6">
    <source>
        <dbReference type="Pfam" id="PF14759"/>
    </source>
</evidence>
<evidence type="ECO:0008006" key="9">
    <source>
        <dbReference type="Google" id="ProtNLM"/>
    </source>
</evidence>
<proteinExistence type="predicted"/>
<dbReference type="SUPFAM" id="SSF51905">
    <property type="entry name" value="FAD/NAD(P)-binding domain"/>
    <property type="match status" value="1"/>
</dbReference>
<evidence type="ECO:0000313" key="7">
    <source>
        <dbReference type="EMBL" id="PSN83983.1"/>
    </source>
</evidence>
<dbReference type="Pfam" id="PF07992">
    <property type="entry name" value="Pyr_redox_2"/>
    <property type="match status" value="1"/>
</dbReference>
<evidence type="ECO:0000259" key="5">
    <source>
        <dbReference type="Pfam" id="PF07992"/>
    </source>
</evidence>
<gene>
    <name evidence="7" type="ORF">B9Q01_02730</name>
</gene>
<accession>A0A2R6ACF6</accession>
<feature type="domain" description="FAD/NAD(P)-binding" evidence="5">
    <location>
        <begin position="10"/>
        <end position="308"/>
    </location>
</feature>
<evidence type="ECO:0000256" key="3">
    <source>
        <dbReference type="ARBA" id="ARBA00022827"/>
    </source>
</evidence>